<feature type="region of interest" description="Disordered" evidence="1">
    <location>
        <begin position="361"/>
        <end position="380"/>
    </location>
</feature>
<comment type="caution">
    <text evidence="3">The sequence shown here is derived from an EMBL/GenBank/DDBJ whole genome shotgun (WGS) entry which is preliminary data.</text>
</comment>
<keyword evidence="2" id="KW-0812">Transmembrane</keyword>
<dbReference type="EMBL" id="JAVDTT010000001">
    <property type="protein sequence ID" value="MDR6840957.1"/>
    <property type="molecule type" value="Genomic_DNA"/>
</dbReference>
<organism evidence="3 4">
    <name type="scientific">Pseudoxanthomonas sacheonensis</name>
    <dbReference type="NCBI Taxonomy" id="443615"/>
    <lineage>
        <taxon>Bacteria</taxon>
        <taxon>Pseudomonadati</taxon>
        <taxon>Pseudomonadota</taxon>
        <taxon>Gammaproteobacteria</taxon>
        <taxon>Lysobacterales</taxon>
        <taxon>Lysobacteraceae</taxon>
        <taxon>Pseudoxanthomonas</taxon>
    </lineage>
</organism>
<evidence type="ECO:0000256" key="1">
    <source>
        <dbReference type="SAM" id="MobiDB-lite"/>
    </source>
</evidence>
<keyword evidence="2" id="KW-1133">Transmembrane helix</keyword>
<proteinExistence type="predicted"/>
<feature type="transmembrane region" description="Helical" evidence="2">
    <location>
        <begin position="9"/>
        <end position="26"/>
    </location>
</feature>
<evidence type="ECO:0000256" key="2">
    <source>
        <dbReference type="SAM" id="Phobius"/>
    </source>
</evidence>
<dbReference type="InterPro" id="IPR036514">
    <property type="entry name" value="SGNH_hydro_sf"/>
</dbReference>
<keyword evidence="2" id="KW-0472">Membrane</keyword>
<evidence type="ECO:0008006" key="5">
    <source>
        <dbReference type="Google" id="ProtNLM"/>
    </source>
</evidence>
<reference evidence="3 4" key="1">
    <citation type="submission" date="2023-07" db="EMBL/GenBank/DDBJ databases">
        <title>Sorghum-associated microbial communities from plants grown in Nebraska, USA.</title>
        <authorList>
            <person name="Schachtman D."/>
        </authorList>
    </citation>
    <scope>NUCLEOTIDE SEQUENCE [LARGE SCALE GENOMIC DNA]</scope>
    <source>
        <strain evidence="3 4">BE107</strain>
    </source>
</reference>
<dbReference type="SUPFAM" id="SSF52266">
    <property type="entry name" value="SGNH hydrolase"/>
    <property type="match status" value="1"/>
</dbReference>
<dbReference type="RefSeq" id="WP_310091146.1">
    <property type="nucleotide sequence ID" value="NZ_JAVDTT010000001.1"/>
</dbReference>
<evidence type="ECO:0000313" key="3">
    <source>
        <dbReference type="EMBL" id="MDR6840957.1"/>
    </source>
</evidence>
<protein>
    <recommendedName>
        <fullName evidence="5">SGNH hydrolase-type esterase domain-containing protein</fullName>
    </recommendedName>
</protein>
<gene>
    <name evidence="3" type="ORF">J2W94_001221</name>
</gene>
<name>A0ABU1RQU1_9GAMM</name>
<dbReference type="Gene3D" id="3.40.50.1110">
    <property type="entry name" value="SGNH hydrolase"/>
    <property type="match status" value="1"/>
</dbReference>
<sequence>MLPAKRSTFWIYLALIGAVALCVYFYRTKVIPAPTASDGAVSLAVLGDSDSHAYHDSVFFPPGSAKRGGAYRPTTWQWTELLQRLRGRQLDQGEWGIHGTRGAVARANRWLGREGRSPPKQDYHYNFALSGADCSDLLESYSQQTRALLSLMNQEPARWRNGVVLIRIGVNSFGDARDLEQLAQDPRAPAVQEKIAACVQAIQGSVALLRSHHPSVRIVLVGIFNNADWPNYLDRWHDPVQLANIGEGLDVFDHALAGMARADPRIAFFDDRAWFASRWGSRDGEGRPAYRDLVLGKLRVRNVAGDGPEHTVLADGHAGSAWNAEWARALVDLMNARFQLAVAPISRAEVIAALGQKEASASEARQAGGLGKTVAPVTQP</sequence>
<keyword evidence="4" id="KW-1185">Reference proteome</keyword>
<evidence type="ECO:0000313" key="4">
    <source>
        <dbReference type="Proteomes" id="UP001254759"/>
    </source>
</evidence>
<dbReference type="Proteomes" id="UP001254759">
    <property type="component" value="Unassembled WGS sequence"/>
</dbReference>
<accession>A0ABU1RQU1</accession>